<evidence type="ECO:0000259" key="2">
    <source>
        <dbReference type="Pfam" id="PF01408"/>
    </source>
</evidence>
<dbReference type="SUPFAM" id="SSF55347">
    <property type="entry name" value="Glyceraldehyde-3-phosphate dehydrogenase-like, C-terminal domain"/>
    <property type="match status" value="1"/>
</dbReference>
<dbReference type="EC" id="1.1.1.292" evidence="4"/>
<evidence type="ECO:0000256" key="1">
    <source>
        <dbReference type="ARBA" id="ARBA00023002"/>
    </source>
</evidence>
<keyword evidence="5" id="KW-1185">Reference proteome</keyword>
<protein>
    <submittedName>
        <fullName evidence="4">1,5-anhydro-D-fructose reductase</fullName>
        <ecNumber evidence="4">1.1.1.292</ecNumber>
    </submittedName>
</protein>
<accession>A0A517TSU8</accession>
<dbReference type="InterPro" id="IPR050463">
    <property type="entry name" value="Gfo/Idh/MocA_oxidrdct_glycsds"/>
</dbReference>
<dbReference type="PANTHER" id="PTHR43818:SF11">
    <property type="entry name" value="BCDNA.GH03377"/>
    <property type="match status" value="1"/>
</dbReference>
<dbReference type="Gene3D" id="3.40.50.720">
    <property type="entry name" value="NAD(P)-binding Rossmann-like Domain"/>
    <property type="match status" value="1"/>
</dbReference>
<dbReference type="GO" id="GO:0033712">
    <property type="term" value="F:1,5-anhydro-D-fructose reductase (1,5-anhydro-D-mannitol-forming) activity"/>
    <property type="evidence" value="ECO:0007669"/>
    <property type="project" value="UniProtKB-EC"/>
</dbReference>
<keyword evidence="1 4" id="KW-0560">Oxidoreductase</keyword>
<sequence>MAQQQLNVALIGYKFMGKAHSQAWRTVGRFFDLDAEPVMKAVCGRDAAAVAEFAQRWGWETSSPDWREVVNRKDVDVVDISTPGYTHDEIAIAAAAAGKHVFCEKPLCFTVAQAKEMLAAVRKAGVKHMVNFNYRRVPAVALAKQMIDSGAIGQIRHARFTYLQDWLVDPQFPMNWRMRADAAGSGAHGDLGAHSIDLARYLVGEIGEVVGMQKTFITERPSEGTSSGLTATAGEGVEKVTVDDASIFMAKFTGGALGTFEATRMAPGRKNYNRFELNGSKGSLVWCFEDLNYLDYYSTEDPEDRRGFRRIIATEGVHPYAGAWWPPGHMMGYDHTFSNAAADLVQCIANDKSCAPCFQDGAQCVAVLEAVDKSIDGGKWAKVEMIE</sequence>
<dbReference type="Gene3D" id="3.30.360.10">
    <property type="entry name" value="Dihydrodipicolinate Reductase, domain 2"/>
    <property type="match status" value="1"/>
</dbReference>
<gene>
    <name evidence="4" type="primary">afr_1</name>
    <name evidence="4" type="ORF">I41_05900</name>
</gene>
<proteinExistence type="predicted"/>
<dbReference type="SUPFAM" id="SSF51735">
    <property type="entry name" value="NAD(P)-binding Rossmann-fold domains"/>
    <property type="match status" value="1"/>
</dbReference>
<dbReference type="InterPro" id="IPR055170">
    <property type="entry name" value="GFO_IDH_MocA-like_dom"/>
</dbReference>
<dbReference type="InterPro" id="IPR000683">
    <property type="entry name" value="Gfo/Idh/MocA-like_OxRdtase_N"/>
</dbReference>
<dbReference type="Pfam" id="PF01408">
    <property type="entry name" value="GFO_IDH_MocA"/>
    <property type="match status" value="1"/>
</dbReference>
<dbReference type="OrthoDB" id="9815825at2"/>
<dbReference type="EMBL" id="CP036339">
    <property type="protein sequence ID" value="QDT71433.1"/>
    <property type="molecule type" value="Genomic_DNA"/>
</dbReference>
<dbReference type="AlphaFoldDB" id="A0A517TSU8"/>
<evidence type="ECO:0000313" key="5">
    <source>
        <dbReference type="Proteomes" id="UP000317909"/>
    </source>
</evidence>
<feature type="domain" description="Gfo/Idh/MocA-like oxidoreductase N-terminal" evidence="2">
    <location>
        <begin position="6"/>
        <end position="132"/>
    </location>
</feature>
<dbReference type="PANTHER" id="PTHR43818">
    <property type="entry name" value="BCDNA.GH03377"/>
    <property type="match status" value="1"/>
</dbReference>
<name>A0A517TSU8_9BACT</name>
<evidence type="ECO:0000313" key="4">
    <source>
        <dbReference type="EMBL" id="QDT71433.1"/>
    </source>
</evidence>
<dbReference type="Pfam" id="PF22725">
    <property type="entry name" value="GFO_IDH_MocA_C3"/>
    <property type="match status" value="1"/>
</dbReference>
<feature type="domain" description="GFO/IDH/MocA-like oxidoreductase" evidence="3">
    <location>
        <begin position="141"/>
        <end position="285"/>
    </location>
</feature>
<dbReference type="Proteomes" id="UP000317909">
    <property type="component" value="Chromosome"/>
</dbReference>
<dbReference type="KEGG" id="llh:I41_05900"/>
<dbReference type="InterPro" id="IPR036291">
    <property type="entry name" value="NAD(P)-bd_dom_sf"/>
</dbReference>
<organism evidence="4 5">
    <name type="scientific">Lacipirellula limnantheis</name>
    <dbReference type="NCBI Taxonomy" id="2528024"/>
    <lineage>
        <taxon>Bacteria</taxon>
        <taxon>Pseudomonadati</taxon>
        <taxon>Planctomycetota</taxon>
        <taxon>Planctomycetia</taxon>
        <taxon>Pirellulales</taxon>
        <taxon>Lacipirellulaceae</taxon>
        <taxon>Lacipirellula</taxon>
    </lineage>
</organism>
<evidence type="ECO:0000259" key="3">
    <source>
        <dbReference type="Pfam" id="PF22725"/>
    </source>
</evidence>
<dbReference type="GO" id="GO:0000166">
    <property type="term" value="F:nucleotide binding"/>
    <property type="evidence" value="ECO:0007669"/>
    <property type="project" value="InterPro"/>
</dbReference>
<reference evidence="4 5" key="1">
    <citation type="submission" date="2019-02" db="EMBL/GenBank/DDBJ databases">
        <title>Deep-cultivation of Planctomycetes and their phenomic and genomic characterization uncovers novel biology.</title>
        <authorList>
            <person name="Wiegand S."/>
            <person name="Jogler M."/>
            <person name="Boedeker C."/>
            <person name="Pinto D."/>
            <person name="Vollmers J."/>
            <person name="Rivas-Marin E."/>
            <person name="Kohn T."/>
            <person name="Peeters S.H."/>
            <person name="Heuer A."/>
            <person name="Rast P."/>
            <person name="Oberbeckmann S."/>
            <person name="Bunk B."/>
            <person name="Jeske O."/>
            <person name="Meyerdierks A."/>
            <person name="Storesund J.E."/>
            <person name="Kallscheuer N."/>
            <person name="Luecker S."/>
            <person name="Lage O.M."/>
            <person name="Pohl T."/>
            <person name="Merkel B.J."/>
            <person name="Hornburger P."/>
            <person name="Mueller R.-W."/>
            <person name="Bruemmer F."/>
            <person name="Labrenz M."/>
            <person name="Spormann A.M."/>
            <person name="Op den Camp H."/>
            <person name="Overmann J."/>
            <person name="Amann R."/>
            <person name="Jetten M.S.M."/>
            <person name="Mascher T."/>
            <person name="Medema M.H."/>
            <person name="Devos D.P."/>
            <person name="Kaster A.-K."/>
            <person name="Ovreas L."/>
            <person name="Rohde M."/>
            <person name="Galperin M.Y."/>
            <person name="Jogler C."/>
        </authorList>
    </citation>
    <scope>NUCLEOTIDE SEQUENCE [LARGE SCALE GENOMIC DNA]</scope>
    <source>
        <strain evidence="4 5">I41</strain>
    </source>
</reference>